<accession>A0ABV6C389</accession>
<reference evidence="1 2" key="1">
    <citation type="submission" date="2024-09" db="EMBL/GenBank/DDBJ databases">
        <authorList>
            <person name="Sun Q."/>
            <person name="Mori K."/>
        </authorList>
    </citation>
    <scope>NUCLEOTIDE SEQUENCE [LARGE SCALE GENOMIC DNA]</scope>
    <source>
        <strain evidence="1 2">JCM 15389</strain>
    </source>
</reference>
<gene>
    <name evidence="1" type="ORF">ACFFRE_08365</name>
</gene>
<dbReference type="InterPro" id="IPR015943">
    <property type="entry name" value="WD40/YVTN_repeat-like_dom_sf"/>
</dbReference>
<keyword evidence="2" id="KW-1185">Reference proteome</keyword>
<dbReference type="InterPro" id="IPR018391">
    <property type="entry name" value="PQQ_b-propeller_rpt"/>
</dbReference>
<organism evidence="1 2">
    <name type="scientific">Aciditerrimonas ferrireducens</name>
    <dbReference type="NCBI Taxonomy" id="667306"/>
    <lineage>
        <taxon>Bacteria</taxon>
        <taxon>Bacillati</taxon>
        <taxon>Actinomycetota</taxon>
        <taxon>Acidimicrobiia</taxon>
        <taxon>Acidimicrobiales</taxon>
        <taxon>Acidimicrobiaceae</taxon>
        <taxon>Aciditerrimonas</taxon>
    </lineage>
</organism>
<proteinExistence type="predicted"/>
<dbReference type="SMART" id="SM00564">
    <property type="entry name" value="PQQ"/>
    <property type="match status" value="2"/>
</dbReference>
<sequence length="564" mass="56060">MRAPQRRRAAAGTVLALGALLVAGGRHVSPGGAPTGREASAVLTASTGSLPPIQEVWSVQIPDGNEPIALSSPNVAQLPSGPAVVVGDRAGYVYAFSLASGARVWTYNAGAPVDSTPSVAPTTPGSPDDTVFVGSGNASEPFVGGYQAISPTGGDQWFVQESNPPTDPDPHNGVQASLAVGDLQGQLSVVAGSLGEEEDALTAGTGQLLPGFPWYQADSNFTTPALADVEGNGQLQIVEGGDSTAGVSYGQQYQNGGHLRILAATGNAGQPEPNDGLICQLNTDQTVQSSPAVGPFLGGGALGIVAGTGQTYAGASQTDALIAMTPRCQLAWQVTLPGATTSSPALADVEGNGQLQVVEGTDTGTTGDVDALDGATGTVLWQTQVGRVIGSVVTADLSGQGYQDVLAPTTDGVVVLDGRTGAVLTTLSAGVGFQNAPLITDDPNGTIGITLAGYVAGGSVVTHYEIPGSNGASVDQLGAWPQFHDNPQLTGAVGVPSATPAPSPGPSSSACRAPSSPSGYWLVGADGGVFTFGNLPFCGSAGDLQLAAPVVGMAAAPGGGGYWL</sequence>
<evidence type="ECO:0000313" key="2">
    <source>
        <dbReference type="Proteomes" id="UP001589788"/>
    </source>
</evidence>
<feature type="non-terminal residue" evidence="1">
    <location>
        <position position="564"/>
    </location>
</feature>
<dbReference type="InterPro" id="IPR011047">
    <property type="entry name" value="Quinoprotein_ADH-like_sf"/>
</dbReference>
<protein>
    <recommendedName>
        <fullName evidence="3">Pyrroloquinoline-quinone binding quinoprotein</fullName>
    </recommendedName>
</protein>
<comment type="caution">
    <text evidence="1">The sequence shown here is derived from an EMBL/GenBank/DDBJ whole genome shotgun (WGS) entry which is preliminary data.</text>
</comment>
<evidence type="ECO:0008006" key="3">
    <source>
        <dbReference type="Google" id="ProtNLM"/>
    </source>
</evidence>
<name>A0ABV6C389_9ACTN</name>
<evidence type="ECO:0000313" key="1">
    <source>
        <dbReference type="EMBL" id="MFC0082160.1"/>
    </source>
</evidence>
<dbReference type="Gene3D" id="2.130.10.10">
    <property type="entry name" value="YVTN repeat-like/Quinoprotein amine dehydrogenase"/>
    <property type="match status" value="1"/>
</dbReference>
<dbReference type="PANTHER" id="PTHR34512">
    <property type="entry name" value="CELL SURFACE PROTEIN"/>
    <property type="match status" value="1"/>
</dbReference>
<dbReference type="Proteomes" id="UP001589788">
    <property type="component" value="Unassembled WGS sequence"/>
</dbReference>
<dbReference type="PANTHER" id="PTHR34512:SF30">
    <property type="entry name" value="OUTER MEMBRANE PROTEIN ASSEMBLY FACTOR BAMB"/>
    <property type="match status" value="1"/>
</dbReference>
<dbReference type="SUPFAM" id="SSF50998">
    <property type="entry name" value="Quinoprotein alcohol dehydrogenase-like"/>
    <property type="match status" value="1"/>
</dbReference>
<dbReference type="Gene3D" id="2.40.128.630">
    <property type="match status" value="1"/>
</dbReference>
<dbReference type="EMBL" id="JBHLYQ010000075">
    <property type="protein sequence ID" value="MFC0082160.1"/>
    <property type="molecule type" value="Genomic_DNA"/>
</dbReference>